<protein>
    <submittedName>
        <fullName evidence="1">Uncharacterized protein</fullName>
    </submittedName>
</protein>
<proteinExistence type="predicted"/>
<organism evidence="1 2">
    <name type="scientific">Gordonia oryzae</name>
    <dbReference type="NCBI Taxonomy" id="2487349"/>
    <lineage>
        <taxon>Bacteria</taxon>
        <taxon>Bacillati</taxon>
        <taxon>Actinomycetota</taxon>
        <taxon>Actinomycetes</taxon>
        <taxon>Mycobacteriales</taxon>
        <taxon>Gordoniaceae</taxon>
        <taxon>Gordonia</taxon>
    </lineage>
</organism>
<accession>A0A3N4G1H1</accession>
<name>A0A3N4G1H1_9ACTN</name>
<reference evidence="1 2" key="1">
    <citation type="submission" date="2018-11" db="EMBL/GenBank/DDBJ databases">
        <title>Draft genome sequence of Gordonia sp. RS15-1S isolated from rice stems.</title>
        <authorList>
            <person name="Muangham S."/>
        </authorList>
    </citation>
    <scope>NUCLEOTIDE SEQUENCE [LARGE SCALE GENOMIC DNA]</scope>
    <source>
        <strain evidence="1 2">RS15-1S</strain>
    </source>
</reference>
<evidence type="ECO:0000313" key="2">
    <source>
        <dbReference type="Proteomes" id="UP000267536"/>
    </source>
</evidence>
<gene>
    <name evidence="1" type="ORF">EF294_20780</name>
</gene>
<keyword evidence="2" id="KW-1185">Reference proteome</keyword>
<dbReference type="Proteomes" id="UP000267536">
    <property type="component" value="Unassembled WGS sequence"/>
</dbReference>
<dbReference type="AlphaFoldDB" id="A0A3N4G1H1"/>
<evidence type="ECO:0000313" key="1">
    <source>
        <dbReference type="EMBL" id="RPA56812.1"/>
    </source>
</evidence>
<dbReference type="OrthoDB" id="4378220at2"/>
<dbReference type="RefSeq" id="WP_123932954.1">
    <property type="nucleotide sequence ID" value="NZ_JBPSDP010000022.1"/>
</dbReference>
<sequence length="177" mass="18343">MPIHHSQAVAHGAFQVLGSGDAEPVDELLRDVFGRNDIATIGADWRGIVYFTLADDVEVDASTVVGFDPSSGSSGPLATLDEVMAAVADGDIAEAVDAESFEAWRAATGVDGIAVGVCVPPSLPEFIGGDPAERAVEPLSLVSHIASCAALMGRIEQLGLAPGDDIPDEVFDATRWE</sequence>
<comment type="caution">
    <text evidence="1">The sequence shown here is derived from an EMBL/GenBank/DDBJ whole genome shotgun (WGS) entry which is preliminary data.</text>
</comment>
<dbReference type="EMBL" id="RKMH01000023">
    <property type="protein sequence ID" value="RPA56812.1"/>
    <property type="molecule type" value="Genomic_DNA"/>
</dbReference>